<dbReference type="PANTHER" id="PTHR43283">
    <property type="entry name" value="BETA-LACTAMASE-RELATED"/>
    <property type="match status" value="1"/>
</dbReference>
<keyword evidence="3" id="KW-1185">Reference proteome</keyword>
<reference evidence="2 3" key="1">
    <citation type="submission" date="2020-07" db="EMBL/GenBank/DDBJ databases">
        <authorList>
            <person name="Zhuang K."/>
            <person name="Ran Y."/>
        </authorList>
    </citation>
    <scope>NUCLEOTIDE SEQUENCE [LARGE SCALE GENOMIC DNA]</scope>
    <source>
        <strain evidence="2 3">WCH-YHL-001</strain>
    </source>
</reference>
<name>A0A7D6VAQ2_9NOCA</name>
<evidence type="ECO:0000313" key="2">
    <source>
        <dbReference type="EMBL" id="QLY28317.1"/>
    </source>
</evidence>
<proteinExistence type="predicted"/>
<dbReference type="Pfam" id="PF00144">
    <property type="entry name" value="Beta-lactamase"/>
    <property type="match status" value="1"/>
</dbReference>
<dbReference type="GO" id="GO:0016787">
    <property type="term" value="F:hydrolase activity"/>
    <property type="evidence" value="ECO:0007669"/>
    <property type="project" value="UniProtKB-KW"/>
</dbReference>
<accession>A0A7D6VAQ2</accession>
<evidence type="ECO:0000313" key="3">
    <source>
        <dbReference type="Proteomes" id="UP000515512"/>
    </source>
</evidence>
<dbReference type="InterPro" id="IPR001466">
    <property type="entry name" value="Beta-lactam-related"/>
</dbReference>
<evidence type="ECO:0000259" key="1">
    <source>
        <dbReference type="Pfam" id="PF00144"/>
    </source>
</evidence>
<dbReference type="EMBL" id="CP059399">
    <property type="protein sequence ID" value="QLY28317.1"/>
    <property type="molecule type" value="Genomic_DNA"/>
</dbReference>
<dbReference type="PANTHER" id="PTHR43283:SF7">
    <property type="entry name" value="BETA-LACTAMASE-RELATED DOMAIN-CONTAINING PROTEIN"/>
    <property type="match status" value="1"/>
</dbReference>
<dbReference type="Proteomes" id="UP000515512">
    <property type="component" value="Chromosome"/>
</dbReference>
<dbReference type="InterPro" id="IPR050789">
    <property type="entry name" value="Diverse_Enzym_Activities"/>
</dbReference>
<organism evidence="2 3">
    <name type="scientific">Nocardia huaxiensis</name>
    <dbReference type="NCBI Taxonomy" id="2755382"/>
    <lineage>
        <taxon>Bacteria</taxon>
        <taxon>Bacillati</taxon>
        <taxon>Actinomycetota</taxon>
        <taxon>Actinomycetes</taxon>
        <taxon>Mycobacteriales</taxon>
        <taxon>Nocardiaceae</taxon>
        <taxon>Nocardia</taxon>
    </lineage>
</organism>
<dbReference type="KEGG" id="nhu:H0264_23385"/>
<gene>
    <name evidence="2" type="ORF">H0264_23385</name>
</gene>
<keyword evidence="2" id="KW-0378">Hydrolase</keyword>
<sequence>MVSQRSRIESHRRSAVSAVLATAAVGVPVFVGGAYAAASALGVAAPHVMARWLLTPPSRRAKVFPRRDIAASSHPRPFPVADAALPETVPWKGTDIPVEDFLRRTHTNCFVIIRDGNMVREWYRDGFGPATPHWAYSVSKSLVSLLAGLAIEHGTLHESDLLVDVLPQLRSDTDYDTVTIADLLDMVSGIDVPENDSPLKPLTGTAHMTITTDLDRFLREHRQLAHPPGSTGEYRSIDTQLLATAVATAEGASLSELLGAQIWEPVGAQDPASWSLDRDGGREKAFIGVNATARDLAKIGQCVLDDGMAGDTRVLPEAWIKRIRTPAPRPVEFSPGISAPYSAQWWHPEGGTGEDFSAVGVHGQYLYIHPPTRTVIVKLSDHGLAQHEEETVDAFRALCTPVWL</sequence>
<protein>
    <submittedName>
        <fullName evidence="2">Serine hydrolase</fullName>
    </submittedName>
</protein>
<dbReference type="SUPFAM" id="SSF56601">
    <property type="entry name" value="beta-lactamase/transpeptidase-like"/>
    <property type="match status" value="1"/>
</dbReference>
<dbReference type="Gene3D" id="3.40.710.10">
    <property type="entry name" value="DD-peptidase/beta-lactamase superfamily"/>
    <property type="match status" value="1"/>
</dbReference>
<dbReference type="RefSeq" id="WP_181579525.1">
    <property type="nucleotide sequence ID" value="NZ_CP059399.1"/>
</dbReference>
<dbReference type="InterPro" id="IPR012338">
    <property type="entry name" value="Beta-lactam/transpept-like"/>
</dbReference>
<dbReference type="AlphaFoldDB" id="A0A7D6VAQ2"/>
<feature type="domain" description="Beta-lactamase-related" evidence="1">
    <location>
        <begin position="111"/>
        <end position="381"/>
    </location>
</feature>